<dbReference type="EMBL" id="JARBDR010000918">
    <property type="protein sequence ID" value="KAJ8302341.1"/>
    <property type="molecule type" value="Genomic_DNA"/>
</dbReference>
<feature type="compositionally biased region" description="Basic and acidic residues" evidence="1">
    <location>
        <begin position="109"/>
        <end position="136"/>
    </location>
</feature>
<feature type="compositionally biased region" description="Basic residues" evidence="1">
    <location>
        <begin position="355"/>
        <end position="366"/>
    </location>
</feature>
<evidence type="ECO:0000313" key="2">
    <source>
        <dbReference type="EMBL" id="KAJ8302341.1"/>
    </source>
</evidence>
<reference evidence="2 3" key="1">
    <citation type="submission" date="2022-12" db="EMBL/GenBank/DDBJ databases">
        <title>Chromosome-level genome of Tegillarca granosa.</title>
        <authorList>
            <person name="Kim J."/>
        </authorList>
    </citation>
    <scope>NUCLEOTIDE SEQUENCE [LARGE SCALE GENOMIC DNA]</scope>
    <source>
        <strain evidence="2">Teg-2019</strain>
        <tissue evidence="2">Adductor muscle</tissue>
    </source>
</reference>
<dbReference type="Proteomes" id="UP001217089">
    <property type="component" value="Unassembled WGS sequence"/>
</dbReference>
<feature type="compositionally biased region" description="Basic and acidic residues" evidence="1">
    <location>
        <begin position="243"/>
        <end position="322"/>
    </location>
</feature>
<comment type="caution">
    <text evidence="2">The sequence shown here is derived from an EMBL/GenBank/DDBJ whole genome shotgun (WGS) entry which is preliminary data.</text>
</comment>
<proteinExistence type="predicted"/>
<feature type="compositionally biased region" description="Basic and acidic residues" evidence="1">
    <location>
        <begin position="330"/>
        <end position="350"/>
    </location>
</feature>
<evidence type="ECO:0000313" key="3">
    <source>
        <dbReference type="Proteomes" id="UP001217089"/>
    </source>
</evidence>
<accession>A0ABQ9ED43</accession>
<feature type="compositionally biased region" description="Basic and acidic residues" evidence="1">
    <location>
        <begin position="149"/>
        <end position="196"/>
    </location>
</feature>
<name>A0ABQ9ED43_TEGGR</name>
<gene>
    <name evidence="2" type="ORF">KUTeg_021328</name>
</gene>
<protein>
    <submittedName>
        <fullName evidence="2">Uncharacterized protein</fullName>
    </submittedName>
</protein>
<feature type="compositionally biased region" description="Polar residues" evidence="1">
    <location>
        <begin position="1"/>
        <end position="12"/>
    </location>
</feature>
<evidence type="ECO:0000256" key="1">
    <source>
        <dbReference type="SAM" id="MobiDB-lite"/>
    </source>
</evidence>
<organism evidence="2 3">
    <name type="scientific">Tegillarca granosa</name>
    <name type="common">Malaysian cockle</name>
    <name type="synonym">Anadara granosa</name>
    <dbReference type="NCBI Taxonomy" id="220873"/>
    <lineage>
        <taxon>Eukaryota</taxon>
        <taxon>Metazoa</taxon>
        <taxon>Spiralia</taxon>
        <taxon>Lophotrochozoa</taxon>
        <taxon>Mollusca</taxon>
        <taxon>Bivalvia</taxon>
        <taxon>Autobranchia</taxon>
        <taxon>Pteriomorphia</taxon>
        <taxon>Arcoida</taxon>
        <taxon>Arcoidea</taxon>
        <taxon>Arcidae</taxon>
        <taxon>Tegillarca</taxon>
    </lineage>
</organism>
<feature type="region of interest" description="Disordered" evidence="1">
    <location>
        <begin position="1"/>
        <end position="366"/>
    </location>
</feature>
<sequence length="366" mass="43595">MKPGSSRASSTGHHVEFLGIGANEGRAVSSRYSATGSYRTRSSHSYENSAYSRSEDESSTDVIDGKFSASPSMRKKPDSKEPVSSHVSSQRQASFRKKNDTKTSSNFRNPEKQEYIDHRGTSKGKDDKNYKQKRTNDDEDGRSKSYSKTSDRKEQSRKDSYREKKQENGKSRLYEPGKKHYSDDDDDYNRRQEVKRRVSSRSVDNRGRSKYDKEYREYQSSTSQGSIDYKDEIQRSSSRHRHRDDPEKRYRERSESRSRRHGDSRERSHSMSRSSRDRQYYDSDHSSRKRSRSETRSRSKSYSDDRYYRDKDRQSDYDDRSRHDRHHRDFYRDTDHHSYSDSRHYDDRARSQGSRSHKQKYRRPIR</sequence>
<keyword evidence="3" id="KW-1185">Reference proteome</keyword>
<feature type="compositionally biased region" description="Basic and acidic residues" evidence="1">
    <location>
        <begin position="203"/>
        <end position="217"/>
    </location>
</feature>
<feature type="compositionally biased region" description="Polar residues" evidence="1">
    <location>
        <begin position="30"/>
        <end position="52"/>
    </location>
</feature>